<evidence type="ECO:0000256" key="9">
    <source>
        <dbReference type="RuleBase" id="RU363043"/>
    </source>
</evidence>
<dbReference type="InterPro" id="IPR005672">
    <property type="entry name" value="Phosphate_PstA"/>
</dbReference>
<protein>
    <recommendedName>
        <fullName evidence="3 9">Phosphate transport system permease protein PstA</fullName>
    </recommendedName>
</protein>
<evidence type="ECO:0000256" key="1">
    <source>
        <dbReference type="ARBA" id="ARBA00004651"/>
    </source>
</evidence>
<dbReference type="GO" id="GO:0005315">
    <property type="term" value="F:phosphate transmembrane transporter activity"/>
    <property type="evidence" value="ECO:0007669"/>
    <property type="project" value="InterPro"/>
</dbReference>
<evidence type="ECO:0000256" key="4">
    <source>
        <dbReference type="ARBA" id="ARBA00022448"/>
    </source>
</evidence>
<comment type="subcellular location">
    <subcellularLocation>
        <location evidence="9">Cell inner membrane</location>
        <topology evidence="9">Multi-pass membrane protein</topology>
    </subcellularLocation>
    <subcellularLocation>
        <location evidence="1">Cell membrane</location>
        <topology evidence="1">Multi-pass membrane protein</topology>
    </subcellularLocation>
</comment>
<dbReference type="STRING" id="1449350.OCH239_15700"/>
<dbReference type="AlphaFoldDB" id="X7ECB0"/>
<dbReference type="GO" id="GO:0035435">
    <property type="term" value="P:phosphate ion transmembrane transport"/>
    <property type="evidence" value="ECO:0007669"/>
    <property type="project" value="InterPro"/>
</dbReference>
<dbReference type="CDD" id="cd06261">
    <property type="entry name" value="TM_PBP2"/>
    <property type="match status" value="1"/>
</dbReference>
<dbReference type="Gene3D" id="1.10.3720.10">
    <property type="entry name" value="MetI-like"/>
    <property type="match status" value="1"/>
</dbReference>
<reference evidence="11 12" key="1">
    <citation type="submission" date="2014-01" db="EMBL/GenBank/DDBJ databases">
        <title>Roseivivax halodurans JCM 10272 Genome Sequencing.</title>
        <authorList>
            <person name="Lai Q."/>
            <person name="Li G."/>
            <person name="Shao Z."/>
        </authorList>
    </citation>
    <scope>NUCLEOTIDE SEQUENCE [LARGE SCALE GENOMIC DNA]</scope>
    <source>
        <strain evidence="11 12">JCM 10272</strain>
    </source>
</reference>
<keyword evidence="6 9" id="KW-0812">Transmembrane</keyword>
<organism evidence="11 12">
    <name type="scientific">Roseivivax halodurans JCM 10272</name>
    <dbReference type="NCBI Taxonomy" id="1449350"/>
    <lineage>
        <taxon>Bacteria</taxon>
        <taxon>Pseudomonadati</taxon>
        <taxon>Pseudomonadota</taxon>
        <taxon>Alphaproteobacteria</taxon>
        <taxon>Rhodobacterales</taxon>
        <taxon>Roseobacteraceae</taxon>
        <taxon>Roseivivax</taxon>
    </lineage>
</organism>
<name>X7ECB0_9RHOB</name>
<evidence type="ECO:0000313" key="12">
    <source>
        <dbReference type="Proteomes" id="UP000022447"/>
    </source>
</evidence>
<feature type="transmembrane region" description="Helical" evidence="9">
    <location>
        <begin position="34"/>
        <end position="58"/>
    </location>
</feature>
<evidence type="ECO:0000256" key="2">
    <source>
        <dbReference type="ARBA" id="ARBA00007069"/>
    </source>
</evidence>
<keyword evidence="12" id="KW-1185">Reference proteome</keyword>
<evidence type="ECO:0000256" key="8">
    <source>
        <dbReference type="ARBA" id="ARBA00023136"/>
    </source>
</evidence>
<dbReference type="Pfam" id="PF00528">
    <property type="entry name" value="BPD_transp_1"/>
    <property type="match status" value="1"/>
</dbReference>
<keyword evidence="7 9" id="KW-1133">Transmembrane helix</keyword>
<dbReference type="Proteomes" id="UP000022447">
    <property type="component" value="Unassembled WGS sequence"/>
</dbReference>
<dbReference type="Pfam" id="PF11812">
    <property type="entry name" value="DUF3333"/>
    <property type="match status" value="1"/>
</dbReference>
<keyword evidence="8 9" id="KW-0472">Membrane</keyword>
<keyword evidence="5 9" id="KW-1003">Cell membrane</keyword>
<evidence type="ECO:0000256" key="7">
    <source>
        <dbReference type="ARBA" id="ARBA00022989"/>
    </source>
</evidence>
<dbReference type="InterPro" id="IPR024573">
    <property type="entry name" value="DUF3333"/>
</dbReference>
<dbReference type="PATRIC" id="fig|1449350.3.peg.3971"/>
<dbReference type="RefSeq" id="WP_037266645.1">
    <property type="nucleotide sequence ID" value="NZ_JALZ01000049.1"/>
</dbReference>
<feature type="transmembrane region" description="Helical" evidence="9">
    <location>
        <begin position="409"/>
        <end position="428"/>
    </location>
</feature>
<feature type="transmembrane region" description="Helical" evidence="9">
    <location>
        <begin position="214"/>
        <end position="243"/>
    </location>
</feature>
<feature type="transmembrane region" description="Helical" evidence="9">
    <location>
        <begin position="334"/>
        <end position="356"/>
    </location>
</feature>
<comment type="caution">
    <text evidence="11">The sequence shown here is derived from an EMBL/GenBank/DDBJ whole genome shotgun (WGS) entry which is preliminary data.</text>
</comment>
<sequence length="436" mass="46944">MTDATAQGSAPGGRRIDSDAFRSRLATRRRKGAILKYSGLIAICIALAILGTLLFSIVSQGWQGFLRTNVELEITYNEEIIGGDAEDIPSGAFQEIARNGLQKALGLPPEAEDYDPSDLNALISSGVRYDLQQAVRDEPELIGRTAQLSVPVSSTMDMAYKGKLNLDVDEGRRQLSNQQLEWFNQLQDDGRLHSEFYWGLFSNSDSRSPELAGLWAGIVGSFVMIGIVAAFAFPIAVAAAVYLEEFAPKNRWTELVEVNINNLAAVPSIIFGLLGLAVFLNTLGFPRSSPLAGGAVLVLMTLPIIIIAARSALRSVPPSYRDGALMLGASRNQAVMKTVLPTALPGMLTGTIIGLAQALGETAPLLLIGMQAFVAAPPEGINDTATAIPVQIYLWANAPERGFAEKTQAAIMVLLMFLLIMNATAIILRNRFQKRA</sequence>
<feature type="domain" description="ABC transmembrane type-1" evidence="10">
    <location>
        <begin position="218"/>
        <end position="425"/>
    </location>
</feature>
<dbReference type="PANTHER" id="PTHR43470:SF5">
    <property type="entry name" value="PHOSPHATE TRANSPORT SYSTEM PERMEASE PROTEIN PSTA"/>
    <property type="match status" value="1"/>
</dbReference>
<evidence type="ECO:0000256" key="5">
    <source>
        <dbReference type="ARBA" id="ARBA00022475"/>
    </source>
</evidence>
<dbReference type="PROSITE" id="PS50928">
    <property type="entry name" value="ABC_TM1"/>
    <property type="match status" value="1"/>
</dbReference>
<evidence type="ECO:0000256" key="3">
    <source>
        <dbReference type="ARBA" id="ARBA00016864"/>
    </source>
</evidence>
<feature type="transmembrane region" description="Helical" evidence="9">
    <location>
        <begin position="291"/>
        <end position="313"/>
    </location>
</feature>
<gene>
    <name evidence="11" type="ORF">OCH239_15700</name>
</gene>
<dbReference type="SUPFAM" id="SSF161098">
    <property type="entry name" value="MetI-like"/>
    <property type="match status" value="1"/>
</dbReference>
<dbReference type="GO" id="GO:0005886">
    <property type="term" value="C:plasma membrane"/>
    <property type="evidence" value="ECO:0007669"/>
    <property type="project" value="UniProtKB-SubCell"/>
</dbReference>
<feature type="transmembrane region" description="Helical" evidence="9">
    <location>
        <begin position="263"/>
        <end position="285"/>
    </location>
</feature>
<dbReference type="InterPro" id="IPR035906">
    <property type="entry name" value="MetI-like_sf"/>
</dbReference>
<comment type="similarity">
    <text evidence="2 9">Belongs to the binding-protein-dependent transport system permease family. CysTW subfamily.</text>
</comment>
<keyword evidence="4" id="KW-0813">Transport</keyword>
<accession>X7ECB0</accession>
<proteinExistence type="inferred from homology"/>
<dbReference type="NCBIfam" id="TIGR00974">
    <property type="entry name" value="3a0107s02c"/>
    <property type="match status" value="1"/>
</dbReference>
<evidence type="ECO:0000256" key="6">
    <source>
        <dbReference type="ARBA" id="ARBA00022692"/>
    </source>
</evidence>
<evidence type="ECO:0000259" key="10">
    <source>
        <dbReference type="PROSITE" id="PS50928"/>
    </source>
</evidence>
<dbReference type="EMBL" id="JALZ01000049">
    <property type="protein sequence ID" value="ETX12831.1"/>
    <property type="molecule type" value="Genomic_DNA"/>
</dbReference>
<dbReference type="eggNOG" id="COG0581">
    <property type="taxonomic scope" value="Bacteria"/>
</dbReference>
<dbReference type="PANTHER" id="PTHR43470">
    <property type="entry name" value="PHOSPHATE TRANSPORT SYSTEM PERMEASE PROTEIN PSTA-RELATED"/>
    <property type="match status" value="1"/>
</dbReference>
<evidence type="ECO:0000313" key="11">
    <source>
        <dbReference type="EMBL" id="ETX12831.1"/>
    </source>
</evidence>
<dbReference type="InterPro" id="IPR000515">
    <property type="entry name" value="MetI-like"/>
</dbReference>
<dbReference type="OrthoDB" id="9807065at2"/>